<dbReference type="Proteomes" id="UP001385951">
    <property type="component" value="Unassembled WGS sequence"/>
</dbReference>
<organism evidence="1 2">
    <name type="scientific">Cerrena zonata</name>
    <dbReference type="NCBI Taxonomy" id="2478898"/>
    <lineage>
        <taxon>Eukaryota</taxon>
        <taxon>Fungi</taxon>
        <taxon>Dikarya</taxon>
        <taxon>Basidiomycota</taxon>
        <taxon>Agaricomycotina</taxon>
        <taxon>Agaricomycetes</taxon>
        <taxon>Polyporales</taxon>
        <taxon>Cerrenaceae</taxon>
        <taxon>Cerrena</taxon>
    </lineage>
</organism>
<name>A0AAW0GWC3_9APHY</name>
<sequence length="72" mass="7952">MQSEFFDSVHHIVQHNSSLKSCSRVCEGQGPTTIQESVRLRRRTQNDHAAEKTGITWGLMIVPAISTPSTAS</sequence>
<protein>
    <submittedName>
        <fullName evidence="1">Uncharacterized protein</fullName>
    </submittedName>
</protein>
<gene>
    <name evidence="1" type="ORF">QCA50_001653</name>
</gene>
<reference evidence="1 2" key="1">
    <citation type="submission" date="2022-09" db="EMBL/GenBank/DDBJ databases">
        <authorList>
            <person name="Palmer J.M."/>
        </authorList>
    </citation>
    <scope>NUCLEOTIDE SEQUENCE [LARGE SCALE GENOMIC DNA]</scope>
    <source>
        <strain evidence="1 2">DSM 7382</strain>
    </source>
</reference>
<accession>A0AAW0GWC3</accession>
<evidence type="ECO:0000313" key="1">
    <source>
        <dbReference type="EMBL" id="KAK7694467.1"/>
    </source>
</evidence>
<dbReference type="EMBL" id="JASBNA010000002">
    <property type="protein sequence ID" value="KAK7694467.1"/>
    <property type="molecule type" value="Genomic_DNA"/>
</dbReference>
<comment type="caution">
    <text evidence="1">The sequence shown here is derived from an EMBL/GenBank/DDBJ whole genome shotgun (WGS) entry which is preliminary data.</text>
</comment>
<keyword evidence="2" id="KW-1185">Reference proteome</keyword>
<proteinExistence type="predicted"/>
<evidence type="ECO:0000313" key="2">
    <source>
        <dbReference type="Proteomes" id="UP001385951"/>
    </source>
</evidence>
<dbReference type="AlphaFoldDB" id="A0AAW0GWC3"/>